<sequence length="115" mass="12995">MVFAQVKGERLARLMGTLYKQFPRDGRQVNTETRRESSSPTPKFNKSTKQMEHNSQGPALSLLFDNAEQLWPVIMKAALIFSSSLKKAAYHHGLFIDLRKTENRGLISSTGRGSR</sequence>
<comment type="caution">
    <text evidence="2">The sequence shown here is derived from an EMBL/GenBank/DDBJ whole genome shotgun (WGS) entry which is preliminary data.</text>
</comment>
<reference evidence="2" key="1">
    <citation type="submission" date="2023-08" db="EMBL/GenBank/DDBJ databases">
        <title>Pelteobagrus vachellii genome.</title>
        <authorList>
            <person name="Liu H."/>
        </authorList>
    </citation>
    <scope>NUCLEOTIDE SEQUENCE</scope>
    <source>
        <strain evidence="2">PRFRI_2022a</strain>
        <tissue evidence="2">Muscle</tissue>
    </source>
</reference>
<evidence type="ECO:0000256" key="1">
    <source>
        <dbReference type="SAM" id="MobiDB-lite"/>
    </source>
</evidence>
<dbReference type="AlphaFoldDB" id="A0AA88LZ01"/>
<organism evidence="2 3">
    <name type="scientific">Tachysurus vachellii</name>
    <name type="common">Darkbarbel catfish</name>
    <name type="synonym">Pelteobagrus vachellii</name>
    <dbReference type="NCBI Taxonomy" id="175792"/>
    <lineage>
        <taxon>Eukaryota</taxon>
        <taxon>Metazoa</taxon>
        <taxon>Chordata</taxon>
        <taxon>Craniata</taxon>
        <taxon>Vertebrata</taxon>
        <taxon>Euteleostomi</taxon>
        <taxon>Actinopterygii</taxon>
        <taxon>Neopterygii</taxon>
        <taxon>Teleostei</taxon>
        <taxon>Ostariophysi</taxon>
        <taxon>Siluriformes</taxon>
        <taxon>Bagridae</taxon>
        <taxon>Tachysurus</taxon>
    </lineage>
</organism>
<feature type="compositionally biased region" description="Basic and acidic residues" evidence="1">
    <location>
        <begin position="23"/>
        <end position="37"/>
    </location>
</feature>
<protein>
    <submittedName>
        <fullName evidence="2">Uncharacterized protein</fullName>
    </submittedName>
</protein>
<evidence type="ECO:0000313" key="3">
    <source>
        <dbReference type="Proteomes" id="UP001187315"/>
    </source>
</evidence>
<dbReference type="Proteomes" id="UP001187315">
    <property type="component" value="Unassembled WGS sequence"/>
</dbReference>
<keyword evidence="3" id="KW-1185">Reference proteome</keyword>
<feature type="region of interest" description="Disordered" evidence="1">
    <location>
        <begin position="23"/>
        <end position="55"/>
    </location>
</feature>
<proteinExistence type="predicted"/>
<feature type="compositionally biased region" description="Polar residues" evidence="1">
    <location>
        <begin position="38"/>
        <end position="55"/>
    </location>
</feature>
<dbReference type="EMBL" id="JAVHJS010000019">
    <property type="protein sequence ID" value="KAK2826984.1"/>
    <property type="molecule type" value="Genomic_DNA"/>
</dbReference>
<accession>A0AA88LZ01</accession>
<evidence type="ECO:0000313" key="2">
    <source>
        <dbReference type="EMBL" id="KAK2826984.1"/>
    </source>
</evidence>
<gene>
    <name evidence="2" type="ORF">Q7C36_017910</name>
</gene>
<name>A0AA88LZ01_TACVA</name>